<dbReference type="InterPro" id="IPR004045">
    <property type="entry name" value="Glutathione_S-Trfase_N"/>
</dbReference>
<dbReference type="Pfam" id="PF13409">
    <property type="entry name" value="GST_N_2"/>
    <property type="match status" value="1"/>
</dbReference>
<dbReference type="Proteomes" id="UP001150941">
    <property type="component" value="Unassembled WGS sequence"/>
</dbReference>
<dbReference type="AlphaFoldDB" id="A0A9W9NHG7"/>
<proteinExistence type="predicted"/>
<organism evidence="2 3">
    <name type="scientific">Penicillium chermesinum</name>
    <dbReference type="NCBI Taxonomy" id="63820"/>
    <lineage>
        <taxon>Eukaryota</taxon>
        <taxon>Fungi</taxon>
        <taxon>Dikarya</taxon>
        <taxon>Ascomycota</taxon>
        <taxon>Pezizomycotina</taxon>
        <taxon>Eurotiomycetes</taxon>
        <taxon>Eurotiomycetidae</taxon>
        <taxon>Eurotiales</taxon>
        <taxon>Aspergillaceae</taxon>
        <taxon>Penicillium</taxon>
    </lineage>
</organism>
<dbReference type="InterPro" id="IPR036282">
    <property type="entry name" value="Glutathione-S-Trfase_C_sf"/>
</dbReference>
<dbReference type="Pfam" id="PF22041">
    <property type="entry name" value="GST_C_7"/>
    <property type="match status" value="1"/>
</dbReference>
<accession>A0A9W9NHG7</accession>
<evidence type="ECO:0000259" key="1">
    <source>
        <dbReference type="PROSITE" id="PS50404"/>
    </source>
</evidence>
<reference evidence="2" key="2">
    <citation type="journal article" date="2023" name="IMA Fungus">
        <title>Comparative genomic study of the Penicillium genus elucidates a diverse pangenome and 15 lateral gene transfer events.</title>
        <authorList>
            <person name="Petersen C."/>
            <person name="Sorensen T."/>
            <person name="Nielsen M.R."/>
            <person name="Sondergaard T.E."/>
            <person name="Sorensen J.L."/>
            <person name="Fitzpatrick D.A."/>
            <person name="Frisvad J.C."/>
            <person name="Nielsen K.L."/>
        </authorList>
    </citation>
    <scope>NUCLEOTIDE SEQUENCE</scope>
    <source>
        <strain evidence="2">IBT 19713</strain>
    </source>
</reference>
<sequence length="265" mass="29559">MPDSDAVHFFDIDSTLPGSSRSWSPNTLKVRLVLNFKGIPYTESWISYPDIEPLNKSLGLSPNEEGIPYTLPTIIHSSVKSNPHGALTDSFPIIQHLDKVFPSPPLFPSGDASAAIAIVVGKVVSRMMPMFLKLAIPKVLPILDPRGQECFERTRRQAFGKPVEELYPKTDAEFAEVWKSLETEAEVLLEMLRGQEGKKGPFFEGEKPGWADLHLVAFIAWFERSNQDVYEKLLGLGNGELKALYNACSPWLADNGTEKEWSISQ</sequence>
<dbReference type="SUPFAM" id="SSF52833">
    <property type="entry name" value="Thioredoxin-like"/>
    <property type="match status" value="1"/>
</dbReference>
<dbReference type="InterPro" id="IPR054416">
    <property type="entry name" value="GST_UstS-like_C"/>
</dbReference>
<dbReference type="SUPFAM" id="SSF47616">
    <property type="entry name" value="GST C-terminal domain-like"/>
    <property type="match status" value="1"/>
</dbReference>
<feature type="domain" description="GST N-terminal" evidence="1">
    <location>
        <begin position="14"/>
        <end position="105"/>
    </location>
</feature>
<dbReference type="EMBL" id="JAPQKS010000007">
    <property type="protein sequence ID" value="KAJ5219911.1"/>
    <property type="molecule type" value="Genomic_DNA"/>
</dbReference>
<dbReference type="Gene3D" id="1.20.1050.10">
    <property type="match status" value="1"/>
</dbReference>
<dbReference type="PROSITE" id="PS50404">
    <property type="entry name" value="GST_NTER"/>
    <property type="match status" value="1"/>
</dbReference>
<comment type="caution">
    <text evidence="2">The sequence shown here is derived from an EMBL/GenBank/DDBJ whole genome shotgun (WGS) entry which is preliminary data.</text>
</comment>
<keyword evidence="3" id="KW-1185">Reference proteome</keyword>
<name>A0A9W9NHG7_9EURO</name>
<evidence type="ECO:0000313" key="2">
    <source>
        <dbReference type="EMBL" id="KAJ5219911.1"/>
    </source>
</evidence>
<dbReference type="GeneID" id="83205714"/>
<dbReference type="RefSeq" id="XP_058326741.1">
    <property type="nucleotide sequence ID" value="XM_058478411.1"/>
</dbReference>
<evidence type="ECO:0000313" key="3">
    <source>
        <dbReference type="Proteomes" id="UP001150941"/>
    </source>
</evidence>
<dbReference type="InterPro" id="IPR036249">
    <property type="entry name" value="Thioredoxin-like_sf"/>
</dbReference>
<gene>
    <name evidence="2" type="ORF">N7468_009115</name>
</gene>
<protein>
    <recommendedName>
        <fullName evidence="1">GST N-terminal domain-containing protein</fullName>
    </recommendedName>
</protein>
<dbReference type="Gene3D" id="3.40.30.10">
    <property type="entry name" value="Glutaredoxin"/>
    <property type="match status" value="1"/>
</dbReference>
<reference evidence="2" key="1">
    <citation type="submission" date="2022-11" db="EMBL/GenBank/DDBJ databases">
        <authorList>
            <person name="Petersen C."/>
        </authorList>
    </citation>
    <scope>NUCLEOTIDE SEQUENCE</scope>
    <source>
        <strain evidence="2">IBT 19713</strain>
    </source>
</reference>
<dbReference type="OrthoDB" id="4951845at2759"/>